<protein>
    <submittedName>
        <fullName evidence="1">DUF3067 domain-containing protein</fullName>
    </submittedName>
</protein>
<dbReference type="OrthoDB" id="461282at2"/>
<keyword evidence="2" id="KW-1185">Reference proteome</keyword>
<gene>
    <name evidence="1" type="ORF">C7K55_00545</name>
</gene>
<accession>A0A2P7N1B5</accession>
<dbReference type="AlphaFoldDB" id="A0A2P7N1B5"/>
<dbReference type="Pfam" id="PF11267">
    <property type="entry name" value="DUF3067"/>
    <property type="match status" value="1"/>
</dbReference>
<reference evidence="1 2" key="1">
    <citation type="journal article" date="2018" name="Environ. Microbiol.">
        <title>Ecological and genomic features of two widespread freshwater picocyanobacteria.</title>
        <authorList>
            <person name="Cabello-Yeves P.J."/>
            <person name="Picazo A."/>
            <person name="Camacho A."/>
            <person name="Callieri C."/>
            <person name="Rosselli R."/>
            <person name="Roda-Garcia J.J."/>
            <person name="Coutinho F.H."/>
            <person name="Rodriguez-Valera F."/>
        </authorList>
    </citation>
    <scope>NUCLEOTIDE SEQUENCE [LARGE SCALE GENOMIC DNA]</scope>
    <source>
        <strain evidence="1 2">Tous</strain>
    </source>
</reference>
<dbReference type="Gene3D" id="3.30.428.40">
    <property type="entry name" value="Protein of unknown function DUF3067"/>
    <property type="match status" value="1"/>
</dbReference>
<evidence type="ECO:0000313" key="2">
    <source>
        <dbReference type="Proteomes" id="UP000243002"/>
    </source>
</evidence>
<dbReference type="PANTHER" id="PTHR35126:SF1">
    <property type="entry name" value="DUF3067 DOMAIN-CONTAINING PROTEIN"/>
    <property type="match status" value="1"/>
</dbReference>
<dbReference type="Proteomes" id="UP000243002">
    <property type="component" value="Unassembled WGS sequence"/>
</dbReference>
<organism evidence="1 2">
    <name type="scientific">Cyanobium usitatum str. Tous</name>
    <dbReference type="NCBI Taxonomy" id="2116684"/>
    <lineage>
        <taxon>Bacteria</taxon>
        <taxon>Bacillati</taxon>
        <taxon>Cyanobacteriota</taxon>
        <taxon>Cyanophyceae</taxon>
        <taxon>Synechococcales</taxon>
        <taxon>Prochlorococcaceae</taxon>
        <taxon>Cyanobium</taxon>
    </lineage>
</organism>
<proteinExistence type="predicted"/>
<dbReference type="EMBL" id="PXXO01000001">
    <property type="protein sequence ID" value="PSJ07273.1"/>
    <property type="molecule type" value="Genomic_DNA"/>
</dbReference>
<name>A0A2P7N1B5_9CYAN</name>
<comment type="caution">
    <text evidence="1">The sequence shown here is derived from an EMBL/GenBank/DDBJ whole genome shotgun (WGS) entry which is preliminary data.</text>
</comment>
<dbReference type="InterPro" id="IPR021420">
    <property type="entry name" value="DUF3067"/>
</dbReference>
<dbReference type="PANTHER" id="PTHR35126">
    <property type="entry name" value="SLR0598 PROTEIN"/>
    <property type="match status" value="1"/>
</dbReference>
<evidence type="ECO:0000313" key="1">
    <source>
        <dbReference type="EMBL" id="PSJ07273.1"/>
    </source>
</evidence>
<sequence>MNLACAAPGRCSRLAPGPATCCCAIRRVSLGVPLPSSALPPPPEPGSPLSAQEVWDLLQTRWQASYDLQLVQRRGRLYLQVMWAYLEQQSFPLTEEGYRSKLEELVGLLNGLGVADQVRSWLTTTSDKPRQGKAMGLALEIPAGRASEFLL</sequence>